<keyword evidence="2" id="KW-1185">Reference proteome</keyword>
<accession>B0JYB1</accession>
<dbReference type="EnsemblBacteria" id="BAG05149">
    <property type="protein sequence ID" value="BAG05149"/>
    <property type="gene ID" value="MAE_53270"/>
</dbReference>
<dbReference type="PaxDb" id="449447-MAE_53270"/>
<protein>
    <submittedName>
        <fullName evidence="1">Uncharacterized protein</fullName>
    </submittedName>
</protein>
<evidence type="ECO:0000313" key="2">
    <source>
        <dbReference type="Proteomes" id="UP000001510"/>
    </source>
</evidence>
<gene>
    <name evidence="1" type="ordered locus">MAE_53270</name>
</gene>
<dbReference type="KEGG" id="mar:MAE_53270"/>
<sequence length="59" mass="6600">MISFSVRIRSKNGGGELRLGTFSIYMTTILANSDWDPQKPGIILLIVHKLVQKREGNKA</sequence>
<dbReference type="AlphaFoldDB" id="B0JYB1"/>
<dbReference type="Proteomes" id="UP000001510">
    <property type="component" value="Chromosome"/>
</dbReference>
<organism evidence="1 2">
    <name type="scientific">Microcystis aeruginosa (strain NIES-843 / IAM M-2473)</name>
    <dbReference type="NCBI Taxonomy" id="449447"/>
    <lineage>
        <taxon>Bacteria</taxon>
        <taxon>Bacillati</taxon>
        <taxon>Cyanobacteriota</taxon>
        <taxon>Cyanophyceae</taxon>
        <taxon>Oscillatoriophycideae</taxon>
        <taxon>Chroococcales</taxon>
        <taxon>Microcystaceae</taxon>
        <taxon>Microcystis</taxon>
    </lineage>
</organism>
<proteinExistence type="predicted"/>
<evidence type="ECO:0000313" key="1">
    <source>
        <dbReference type="EMBL" id="BAG05149.1"/>
    </source>
</evidence>
<dbReference type="EMBL" id="AP009552">
    <property type="protein sequence ID" value="BAG05149.1"/>
    <property type="molecule type" value="Genomic_DNA"/>
</dbReference>
<name>B0JYB1_MICAN</name>
<reference evidence="1 2" key="1">
    <citation type="journal article" date="2007" name="DNA Res.">
        <title>Complete genomic structure of the bloom-forming toxic cyanobacterium Microcystis aeruginosa NIES-843.</title>
        <authorList>
            <person name="Kaneko T."/>
            <person name="Nakajima N."/>
            <person name="Okamoto S."/>
            <person name="Suzuki I."/>
            <person name="Tanabe Y."/>
            <person name="Tamaoki M."/>
            <person name="Nakamura Y."/>
            <person name="Kasai F."/>
            <person name="Watanabe A."/>
            <person name="Kawashima K."/>
            <person name="Kishida Y."/>
            <person name="Ono A."/>
            <person name="Shimizu Y."/>
            <person name="Takahashi C."/>
            <person name="Minami C."/>
            <person name="Fujishiro T."/>
            <person name="Kohara M."/>
            <person name="Katoh M."/>
            <person name="Nakazaki N."/>
            <person name="Nakayama S."/>
            <person name="Yamada M."/>
            <person name="Tabata S."/>
            <person name="Watanabe M.M."/>
        </authorList>
    </citation>
    <scope>NUCLEOTIDE SEQUENCE [LARGE SCALE GENOMIC DNA]</scope>
    <source>
        <strain evidence="2">NIES-843 / IAM M-247</strain>
    </source>
</reference>
<dbReference type="HOGENOM" id="CLU_2955408_0_0_3"/>